<dbReference type="GO" id="GO:0051213">
    <property type="term" value="F:dioxygenase activity"/>
    <property type="evidence" value="ECO:0007669"/>
    <property type="project" value="UniProtKB-KW"/>
</dbReference>
<dbReference type="RefSeq" id="WP_035133580.1">
    <property type="nucleotide sequence ID" value="NZ_JPMD01000028.1"/>
</dbReference>
<reference evidence="6 7" key="1">
    <citation type="submission" date="2014-07" db="EMBL/GenBank/DDBJ databases">
        <title>Draft genome of Clostridium sulfidigenes 113A isolated from sediments associated with methane hydrate from Krishna Godavari basin.</title>
        <authorList>
            <person name="Honkalas V.S."/>
            <person name="Dabir A.P."/>
            <person name="Arora P."/>
            <person name="Dhakephalkar P.K."/>
        </authorList>
    </citation>
    <scope>NUCLEOTIDE SEQUENCE [LARGE SCALE GENOMIC DNA]</scope>
    <source>
        <strain evidence="6 7">113A</strain>
    </source>
</reference>
<dbReference type="SUPFAM" id="SSF51412">
    <property type="entry name" value="Inosine monophosphate dehydrogenase (IMPDH)"/>
    <property type="match status" value="1"/>
</dbReference>
<dbReference type="GO" id="GO:0018580">
    <property type="term" value="F:nitronate monooxygenase activity"/>
    <property type="evidence" value="ECO:0007669"/>
    <property type="project" value="InterPro"/>
</dbReference>
<dbReference type="AlphaFoldDB" id="A0A084JA94"/>
<evidence type="ECO:0000256" key="5">
    <source>
        <dbReference type="ARBA" id="ARBA00023002"/>
    </source>
</evidence>
<protein>
    <recommendedName>
        <fullName evidence="2">Probable nitronate monooxygenase</fullName>
    </recommendedName>
</protein>
<keyword evidence="5" id="KW-0560">Oxidoreductase</keyword>
<proteinExistence type="predicted"/>
<dbReference type="Proteomes" id="UP000028542">
    <property type="component" value="Unassembled WGS sequence"/>
</dbReference>
<name>A0A084JA94_9CLOT</name>
<keyword evidence="6" id="KW-0223">Dioxygenase</keyword>
<dbReference type="eggNOG" id="COG2070">
    <property type="taxonomic scope" value="Bacteria"/>
</dbReference>
<keyword evidence="4" id="KW-0288">FMN</keyword>
<comment type="function">
    <text evidence="1">Nitronate monooxygenase that uses molecular oxygen to catalyze the oxidative denitrification of alkyl nitronates. Acts on propionate 3-nitronate (P3N), the presumed physiological substrate. Probably functions in the detoxification of P3N, a metabolic poison produced by plants and fungi as a defense mechanism.</text>
</comment>
<evidence type="ECO:0000313" key="7">
    <source>
        <dbReference type="Proteomes" id="UP000028542"/>
    </source>
</evidence>
<dbReference type="Pfam" id="PF03060">
    <property type="entry name" value="NMO"/>
    <property type="match status" value="1"/>
</dbReference>
<accession>A0A084JA94</accession>
<sequence length="355" mass="38297">MNIKGLKIGNIFVPMPIIQGGMGIGVSRSKLASAVTNEGGIGVISAAQVGYDEEDFESNNLAANIRALKKQILLAKKATDGGVIGVNIMVAMNNYKEHVKAAIEGGADIIISGAGIPMELPKLIKGFSVKVAPIVSSLKSAKVILKLWDRHDKVAPDMVIVEGPRAGGHLGFKKENINMTEEAFDKEVVDIINETKIYGEKYNKEIPVVVAGGIYDGKDIAKYLKLGADGVQMATRFVATVECDASENFKKAYVDSKEDDIVIVDSPVGLPGRAICNPFVENTFKGKLKVEKCYRCISHCNPKETPYCISEALINGVKGNMDEALVFCGDNAHRIKSIVTVKELMEELKAEILKA</sequence>
<dbReference type="Gene3D" id="3.20.20.70">
    <property type="entry name" value="Aldolase class I"/>
    <property type="match status" value="1"/>
</dbReference>
<keyword evidence="3" id="KW-0285">Flavoprotein</keyword>
<dbReference type="EMBL" id="JPMD01000028">
    <property type="protein sequence ID" value="KEZ85878.1"/>
    <property type="molecule type" value="Genomic_DNA"/>
</dbReference>
<evidence type="ECO:0000256" key="3">
    <source>
        <dbReference type="ARBA" id="ARBA00022630"/>
    </source>
</evidence>
<evidence type="ECO:0000256" key="2">
    <source>
        <dbReference type="ARBA" id="ARBA00013457"/>
    </source>
</evidence>
<organism evidence="6 7">
    <name type="scientific">Clostridium sulfidigenes</name>
    <dbReference type="NCBI Taxonomy" id="318464"/>
    <lineage>
        <taxon>Bacteria</taxon>
        <taxon>Bacillati</taxon>
        <taxon>Bacillota</taxon>
        <taxon>Clostridia</taxon>
        <taxon>Eubacteriales</taxon>
        <taxon>Clostridiaceae</taxon>
        <taxon>Clostridium</taxon>
    </lineage>
</organism>
<gene>
    <name evidence="6" type="ORF">IO99_12120</name>
</gene>
<dbReference type="CDD" id="cd04730">
    <property type="entry name" value="NPD_like"/>
    <property type="match status" value="1"/>
</dbReference>
<evidence type="ECO:0000256" key="4">
    <source>
        <dbReference type="ARBA" id="ARBA00022643"/>
    </source>
</evidence>
<keyword evidence="7" id="KW-1185">Reference proteome</keyword>
<dbReference type="PANTHER" id="PTHR32332">
    <property type="entry name" value="2-NITROPROPANE DIOXYGENASE"/>
    <property type="match status" value="1"/>
</dbReference>
<dbReference type="PANTHER" id="PTHR32332:SF18">
    <property type="entry name" value="2-NITROPROPANE DIOXYGENASE"/>
    <property type="match status" value="1"/>
</dbReference>
<dbReference type="InterPro" id="IPR013785">
    <property type="entry name" value="Aldolase_TIM"/>
</dbReference>
<dbReference type="STRING" id="318464.IO99_12120"/>
<evidence type="ECO:0000256" key="1">
    <source>
        <dbReference type="ARBA" id="ARBA00003535"/>
    </source>
</evidence>
<evidence type="ECO:0000313" key="6">
    <source>
        <dbReference type="EMBL" id="KEZ85878.1"/>
    </source>
</evidence>
<comment type="caution">
    <text evidence="6">The sequence shown here is derived from an EMBL/GenBank/DDBJ whole genome shotgun (WGS) entry which is preliminary data.</text>
</comment>
<dbReference type="InterPro" id="IPR004136">
    <property type="entry name" value="NMO"/>
</dbReference>